<protein>
    <recommendedName>
        <fullName evidence="3 6">Arabinogalactan endo-beta-1,4-galactanase</fullName>
        <ecNumber evidence="3 6">3.2.1.89</ecNumber>
    </recommendedName>
</protein>
<gene>
    <name evidence="7" type="ORF">QQX09_11385</name>
</gene>
<evidence type="ECO:0000256" key="2">
    <source>
        <dbReference type="ARBA" id="ARBA00010687"/>
    </source>
</evidence>
<dbReference type="SUPFAM" id="SSF51445">
    <property type="entry name" value="(Trans)glycosidases"/>
    <property type="match status" value="1"/>
</dbReference>
<dbReference type="EMBL" id="JAUHPW010000009">
    <property type="protein sequence ID" value="MDN4476458.1"/>
    <property type="molecule type" value="Genomic_DNA"/>
</dbReference>
<sequence>MSIPTSLRRAAAGLSAATLGLGVLVLAAQPVAAADEVAVPNASFEDWTNADSWIAAGWSMTNTVWVSSAAARTGEYSQALGQWNDSTTLSQTVTAAEGSYDVSIFVWANESLGDSALVANGKSEQIASGGATQIDGSLTWDEIVVTDVPVAADGLLEIQIVIPELTSATLAGYLDDVTVVPASSDAGGDESGESFLAEPGFEEGGAAWDIGGDLVETGRGDSVHSVRHAGSAAQETSQTVTGLEDGYYRLTAWVQNDGAYDEAYMFASGGGDSDAMTAIPRTNFPYDPADSWKKTTLRGVHVTSGTLEVGLRTSGTGEGSVVIDDLALLKDEGPYEMLIGGDISALTYTEDSGGRYFDSDGVERDPLEILADSGWNIVRIRVYNDPGKGRGSDGYYVPEGYVDAADALDLSRRAKAAGLQIQLSFHYSDYWTNPGIQMIPSAWQTLIEGASDADAVTILEGQVHDYTKDLLDQLAAQGTSPEYVAIGNETRSGMLFPYGTTGNWDNLARFYNSGAEAVREAAPEAKVIIHLDDGGNTATYRTYFTNAEARGVDYDIIGTSFYPYWTGKSAPQFADFATTITQQFGKPMVIMETGFNYQADNGAGEVGQLMDNGPYGDADSSTPELQRDFMIELFSEMQGVPHGMVIGDLYWDPIQLYAGGQTGWAYNEATDRAETNAIDNTTLFDLEGHALPVLDAYRLNTRGSQVGTVGGRVVDAIGQPVAGATVTLGDRAVVTNAYGDYYLPGVEPGDHSVSAGKSGLGASSVQAVSVTAGARTSAGLELTGGQALRTVSGTVKSTGGDVLPGALLRLTADGFSDVRLAGADGTYAFPAVPAGRYQLTVVQDGYVSESLAIRVARKPVVQAIALIPDVGSVAGQVFGPGDEPIEGATVSADGHEVTTGADGSFVITGVPSGSGVTVSAEADGYLSTVSEPLVVEHSQTTSGVRIVLPVEVAVANGGFEAAGAGGEATAEGWTFTSDPEGAAIRQDRSYFGGAYEGQFSGVFWLDSDYAAAMEQELHAETPGVYTVRAAVYSGVNGRLMMQLKDEAGAVLAETVVPTSSTSRISEVTATVTSPTFTVAFVVDGLSGDWAVIDGVVAGYLGDGSTGPESCVKPGRPLPDQARAYGVRECRAGGGSN</sequence>
<keyword evidence="7" id="KW-0560">Oxidoreductase</keyword>
<keyword evidence="6" id="KW-0732">Signal</keyword>
<dbReference type="PANTHER" id="PTHR34983:SF1">
    <property type="entry name" value="ARABINOGALACTAN ENDO-BETA-1,4-GALACTANASE A"/>
    <property type="match status" value="1"/>
</dbReference>
<dbReference type="Gene3D" id="2.60.120.260">
    <property type="entry name" value="Galactose-binding domain-like"/>
    <property type="match status" value="3"/>
</dbReference>
<name>A0ABT8GBF1_9MICO</name>
<evidence type="ECO:0000256" key="1">
    <source>
        <dbReference type="ARBA" id="ARBA00001695"/>
    </source>
</evidence>
<comment type="caution">
    <text evidence="7">The sequence shown here is derived from an EMBL/GenBank/DDBJ whole genome shotgun (WGS) entry which is preliminary data.</text>
</comment>
<dbReference type="InterPro" id="IPR013784">
    <property type="entry name" value="Carb-bd-like_fold"/>
</dbReference>
<organism evidence="7 8">
    <name type="scientific">Demequina litoralis</name>
    <dbReference type="NCBI Taxonomy" id="3051660"/>
    <lineage>
        <taxon>Bacteria</taxon>
        <taxon>Bacillati</taxon>
        <taxon>Actinomycetota</taxon>
        <taxon>Actinomycetes</taxon>
        <taxon>Micrococcales</taxon>
        <taxon>Demequinaceae</taxon>
        <taxon>Demequina</taxon>
    </lineage>
</organism>
<dbReference type="InterPro" id="IPR011683">
    <property type="entry name" value="Glyco_hydro_53"/>
</dbReference>
<dbReference type="Gene3D" id="3.20.20.80">
    <property type="entry name" value="Glycosidases"/>
    <property type="match status" value="1"/>
</dbReference>
<evidence type="ECO:0000256" key="3">
    <source>
        <dbReference type="ARBA" id="ARBA00012556"/>
    </source>
</evidence>
<reference evidence="7" key="1">
    <citation type="submission" date="2023-06" db="EMBL/GenBank/DDBJ databases">
        <title>Sysu t00192.</title>
        <authorList>
            <person name="Gao L."/>
            <person name="Fang B.-Z."/>
            <person name="Li W.-J."/>
        </authorList>
    </citation>
    <scope>NUCLEOTIDE SEQUENCE</scope>
    <source>
        <strain evidence="7">SYSU T00192</strain>
    </source>
</reference>
<proteinExistence type="inferred from homology"/>
<dbReference type="GO" id="GO:0016787">
    <property type="term" value="F:hydrolase activity"/>
    <property type="evidence" value="ECO:0007669"/>
    <property type="project" value="UniProtKB-KW"/>
</dbReference>
<accession>A0ABT8GBF1</accession>
<evidence type="ECO:0000256" key="5">
    <source>
        <dbReference type="ARBA" id="ARBA00023295"/>
    </source>
</evidence>
<evidence type="ECO:0000256" key="6">
    <source>
        <dbReference type="RuleBase" id="RU361192"/>
    </source>
</evidence>
<dbReference type="PROSITE" id="PS51318">
    <property type="entry name" value="TAT"/>
    <property type="match status" value="1"/>
</dbReference>
<evidence type="ECO:0000256" key="4">
    <source>
        <dbReference type="ARBA" id="ARBA00022801"/>
    </source>
</evidence>
<dbReference type="InterPro" id="IPR017853">
    <property type="entry name" value="GH"/>
</dbReference>
<dbReference type="RefSeq" id="WP_301134775.1">
    <property type="nucleotide sequence ID" value="NZ_JAUHPW010000009.1"/>
</dbReference>
<dbReference type="EC" id="3.2.1.89" evidence="3 6"/>
<keyword evidence="4 6" id="KW-0378">Hydrolase</keyword>
<dbReference type="Proteomes" id="UP001172728">
    <property type="component" value="Unassembled WGS sequence"/>
</dbReference>
<dbReference type="PANTHER" id="PTHR34983">
    <property type="entry name" value="ARABINOGALACTAN ENDO-BETA-1,4-GALACTANASE A"/>
    <property type="match status" value="1"/>
</dbReference>
<evidence type="ECO:0000313" key="7">
    <source>
        <dbReference type="EMBL" id="MDN4476458.1"/>
    </source>
</evidence>
<comment type="similarity">
    <text evidence="2 6">Belongs to the glycosyl hydrolase 53 family.</text>
</comment>
<dbReference type="Pfam" id="PF13620">
    <property type="entry name" value="CarboxypepD_reg"/>
    <property type="match status" value="3"/>
</dbReference>
<dbReference type="Pfam" id="PF07745">
    <property type="entry name" value="Glyco_hydro_53"/>
    <property type="match status" value="1"/>
</dbReference>
<keyword evidence="8" id="KW-1185">Reference proteome</keyword>
<evidence type="ECO:0000313" key="8">
    <source>
        <dbReference type="Proteomes" id="UP001172728"/>
    </source>
</evidence>
<comment type="catalytic activity">
    <reaction evidence="1 6">
        <text>The enzyme specifically hydrolyzes (1-&gt;4)-beta-D-galactosidic linkages in type I arabinogalactans.</text>
        <dbReference type="EC" id="3.2.1.89"/>
    </reaction>
</comment>
<dbReference type="GO" id="GO:0016491">
    <property type="term" value="F:oxidoreductase activity"/>
    <property type="evidence" value="ECO:0007669"/>
    <property type="project" value="UniProtKB-KW"/>
</dbReference>
<feature type="signal peptide" evidence="6">
    <location>
        <begin position="1"/>
        <end position="33"/>
    </location>
</feature>
<dbReference type="Gene3D" id="2.60.40.1120">
    <property type="entry name" value="Carboxypeptidase-like, regulatory domain"/>
    <property type="match status" value="3"/>
</dbReference>
<dbReference type="SUPFAM" id="SSF49452">
    <property type="entry name" value="Starch-binding domain-like"/>
    <property type="match status" value="3"/>
</dbReference>
<dbReference type="InterPro" id="IPR006311">
    <property type="entry name" value="TAT_signal"/>
</dbReference>
<keyword evidence="5 6" id="KW-0326">Glycosidase</keyword>
<feature type="chain" id="PRO_5044967096" description="Arabinogalactan endo-beta-1,4-galactanase" evidence="6">
    <location>
        <begin position="34"/>
        <end position="1136"/>
    </location>
</feature>